<dbReference type="NCBIfam" id="TIGR01641">
    <property type="entry name" value="phageSPP1_gp7"/>
    <property type="match status" value="1"/>
</dbReference>
<dbReference type="InterPro" id="IPR006528">
    <property type="entry name" value="Phage_head_morphogenesis_dom"/>
</dbReference>
<evidence type="ECO:0000259" key="1">
    <source>
        <dbReference type="Pfam" id="PF04233"/>
    </source>
</evidence>
<sequence>MKAAEYWKRRTVDLEHLLQARTTATMVEVNRMYAQGVEQLNEQIERILRRYVKNGQISQAYALQLLSAGQTAEERQRLLEQLQQTKEPQARRELIAMLDAPAYADRISRLQALQNAIRAEAVAMGVREERLAKARLTDTLKQAYYRTIFNDQKRNGLYDFRLISDRRVQAALTHKWSGKNYSDRVWKNNAAFCKRLQRTIEVGCMTGMTLHDMEERLLEDCIGADSDSGQRYCASRLIRTEVNHFSNQGFLEGYKAAGIIRYRFMATLDLRTSAVCRQLDGKTFLVEEAKAGENLPPMHPFCRSITVPVTNNRTGTRWARDPVTGKSMTVPADMTYAQWYEKYVEKNGGVIRGARGVDKPAVEKQAEAVYLGQINPQSEQERNAYVDRFITQYERADEEHMLVIDRTGKVYSVTSHQPDYIDLTGVDISMKGSYNIHNHPADQTQFSFSDEADVPSMIADGTSVMEAFDHKYRYRLEQMDGVTLEEWEEANAQAKDNAYSIMIDRGMGFSDFAENALHIQIEEACRILNRGVYMRWKR</sequence>
<evidence type="ECO:0000313" key="2">
    <source>
        <dbReference type="EMBL" id="DAD76746.1"/>
    </source>
</evidence>
<name>A0A8S5M3D5_9CAUD</name>
<accession>A0A8S5M3D5</accession>
<protein>
    <submittedName>
        <fullName evidence="2">Minor capsid protein</fullName>
    </submittedName>
</protein>
<proteinExistence type="predicted"/>
<organism evidence="2">
    <name type="scientific">Myoviridae sp. ctdxI18</name>
    <dbReference type="NCBI Taxonomy" id="2826673"/>
    <lineage>
        <taxon>Viruses</taxon>
        <taxon>Duplodnaviria</taxon>
        <taxon>Heunggongvirae</taxon>
        <taxon>Uroviricota</taxon>
        <taxon>Caudoviricetes</taxon>
    </lineage>
</organism>
<reference evidence="2" key="1">
    <citation type="journal article" date="2021" name="Proc. Natl. Acad. Sci. U.S.A.">
        <title>A Catalog of Tens of Thousands of Viruses from Human Metagenomes Reveals Hidden Associations with Chronic Diseases.</title>
        <authorList>
            <person name="Tisza M.J."/>
            <person name="Buck C.B."/>
        </authorList>
    </citation>
    <scope>NUCLEOTIDE SEQUENCE</scope>
    <source>
        <strain evidence="2">CtdxI18</strain>
    </source>
</reference>
<feature type="domain" description="Phage head morphogenesis" evidence="1">
    <location>
        <begin position="196"/>
        <end position="304"/>
    </location>
</feature>
<dbReference type="Pfam" id="PF04233">
    <property type="entry name" value="Phage_Mu_F"/>
    <property type="match status" value="1"/>
</dbReference>
<dbReference type="EMBL" id="BK014808">
    <property type="protein sequence ID" value="DAD76746.1"/>
    <property type="molecule type" value="Genomic_DNA"/>
</dbReference>